<dbReference type="AlphaFoldDB" id="S4XAT3"/>
<evidence type="ECO:0000313" key="1">
    <source>
        <dbReference type="EMBL" id="AGP29736.1"/>
    </source>
</evidence>
<proteinExistence type="predicted"/>
<accession>S4XAT3</accession>
<organism evidence="1 2">
    <name type="scientific">Corynebacterium terpenotabidum Y-11</name>
    <dbReference type="NCBI Taxonomy" id="1200352"/>
    <lineage>
        <taxon>Bacteria</taxon>
        <taxon>Bacillati</taxon>
        <taxon>Actinomycetota</taxon>
        <taxon>Actinomycetes</taxon>
        <taxon>Mycobacteriales</taxon>
        <taxon>Corynebacteriaceae</taxon>
        <taxon>Corynebacterium</taxon>
    </lineage>
</organism>
<reference evidence="1 2" key="1">
    <citation type="submission" date="2012-06" db="EMBL/GenBank/DDBJ databases">
        <title>Complete genome sequence of Corynebacterium terpenotabidum Y-11 (=DSM 44721).</title>
        <authorList>
            <person name="Ruckert C."/>
            <person name="Albersmeier A."/>
            <person name="Al-Dilaimi A."/>
            <person name="Szczepanowski R."/>
            <person name="Kalinowski J."/>
        </authorList>
    </citation>
    <scope>NUCLEOTIDE SEQUENCE [LARGE SCALE GENOMIC DNA]</scope>
    <source>
        <strain evidence="1 2">Y-11</strain>
    </source>
</reference>
<dbReference type="eggNOG" id="ENOG5031MNK">
    <property type="taxonomic scope" value="Bacteria"/>
</dbReference>
<gene>
    <name evidence="1" type="ORF">A606_00405</name>
</gene>
<dbReference type="KEGG" id="cter:A606_00405"/>
<protein>
    <submittedName>
        <fullName evidence="1">Uncharacterized protein</fullName>
    </submittedName>
</protein>
<dbReference type="PATRIC" id="fig|1200352.3.peg.75"/>
<name>S4XAT3_9CORY</name>
<sequence>MVIGHSEGARRTIPYRRSRYSDHIRKVTTMDINGFIEPFQQFGQHIQQAPQQAQEFVEQHAPKLPEFRSSILGS</sequence>
<keyword evidence="2" id="KW-1185">Reference proteome</keyword>
<evidence type="ECO:0000313" key="2">
    <source>
        <dbReference type="Proteomes" id="UP000014809"/>
    </source>
</evidence>
<dbReference type="Proteomes" id="UP000014809">
    <property type="component" value="Chromosome"/>
</dbReference>
<dbReference type="EMBL" id="CP003696">
    <property type="protein sequence ID" value="AGP29736.1"/>
    <property type="molecule type" value="Genomic_DNA"/>
</dbReference>
<dbReference type="HOGENOM" id="CLU_2681472_0_0_11"/>